<evidence type="ECO:0000313" key="1">
    <source>
        <dbReference type="EMBL" id="CAB5223151.1"/>
    </source>
</evidence>
<dbReference type="EMBL" id="LR798303">
    <property type="protein sequence ID" value="CAB5223151.1"/>
    <property type="molecule type" value="Genomic_DNA"/>
</dbReference>
<organism evidence="1">
    <name type="scientific">uncultured Caudovirales phage</name>
    <dbReference type="NCBI Taxonomy" id="2100421"/>
    <lineage>
        <taxon>Viruses</taxon>
        <taxon>Duplodnaviria</taxon>
        <taxon>Heunggongvirae</taxon>
        <taxon>Uroviricota</taxon>
        <taxon>Caudoviricetes</taxon>
        <taxon>Peduoviridae</taxon>
        <taxon>Maltschvirus</taxon>
        <taxon>Maltschvirus maltsch</taxon>
    </lineage>
</organism>
<reference evidence="1" key="1">
    <citation type="submission" date="2020-05" db="EMBL/GenBank/DDBJ databases">
        <authorList>
            <person name="Chiriac C."/>
            <person name="Salcher M."/>
            <person name="Ghai R."/>
            <person name="Kavagutti S V."/>
        </authorList>
    </citation>
    <scope>NUCLEOTIDE SEQUENCE</scope>
</reference>
<protein>
    <submittedName>
        <fullName evidence="1">Uncharacterized protein</fullName>
    </submittedName>
</protein>
<proteinExistence type="predicted"/>
<name>A0A6J7WYR1_9CAUD</name>
<sequence>MAKRKPRKQFALAETGDLPTVEQIRNGDFERDFITHAESNTKAMAFRRRDSSIVETWVREAGPGFDHAAARVIADCQTFWGRMGAPSVTAQYGERIASSTHGEGYNQQEAADEIAHRKRLIGIPAYWDVFENCVRHNEPAGVAGSRFANNRPQQIQSAKVIVGFVASFLAAKLGY</sequence>
<accession>A0A6J7WYR1</accession>
<gene>
    <name evidence="1" type="ORF">UFOVP368_69</name>
</gene>